<dbReference type="SUPFAM" id="SSF55073">
    <property type="entry name" value="Nucleotide cyclase"/>
    <property type="match status" value="1"/>
</dbReference>
<accession>A0A7I7M7S5</accession>
<protein>
    <submittedName>
        <fullName evidence="4">Cyclase</fullName>
    </submittedName>
</protein>
<keyword evidence="2" id="KW-0067">ATP-binding</keyword>
<dbReference type="PANTHER" id="PTHR16305:SF28">
    <property type="entry name" value="GUANYLATE CYCLASE DOMAIN-CONTAINING PROTEIN"/>
    <property type="match status" value="1"/>
</dbReference>
<dbReference type="Pfam" id="PF13191">
    <property type="entry name" value="AAA_16"/>
    <property type="match status" value="1"/>
</dbReference>
<evidence type="ECO:0000313" key="5">
    <source>
        <dbReference type="Proteomes" id="UP000466514"/>
    </source>
</evidence>
<evidence type="ECO:0000256" key="2">
    <source>
        <dbReference type="ARBA" id="ARBA00022840"/>
    </source>
</evidence>
<dbReference type="Gene3D" id="3.30.70.1230">
    <property type="entry name" value="Nucleotide cyclase"/>
    <property type="match status" value="1"/>
</dbReference>
<gene>
    <name evidence="4" type="ORF">MPSYJ_13030</name>
</gene>
<evidence type="ECO:0000259" key="3">
    <source>
        <dbReference type="PROSITE" id="PS50125"/>
    </source>
</evidence>
<evidence type="ECO:0000256" key="1">
    <source>
        <dbReference type="ARBA" id="ARBA00022741"/>
    </source>
</evidence>
<feature type="domain" description="Guanylate cyclase" evidence="3">
    <location>
        <begin position="41"/>
        <end position="172"/>
    </location>
</feature>
<organism evidence="4 5">
    <name type="scientific">Mycolicibacterium psychrotolerans</name>
    <dbReference type="NCBI Taxonomy" id="216929"/>
    <lineage>
        <taxon>Bacteria</taxon>
        <taxon>Bacillati</taxon>
        <taxon>Actinomycetota</taxon>
        <taxon>Actinomycetes</taxon>
        <taxon>Mycobacteriales</taxon>
        <taxon>Mycobacteriaceae</taxon>
        <taxon>Mycolicibacterium</taxon>
    </lineage>
</organism>
<dbReference type="RefSeq" id="WP_163720957.1">
    <property type="nucleotide sequence ID" value="NZ_AP022574.1"/>
</dbReference>
<dbReference type="AlphaFoldDB" id="A0A7I7M7S5"/>
<sequence>MTTVPNACRHCGVEQRENARFCDSCGAPITRLSGAEYKQVTVLFADVVRSMEIARALGPEALRELMTELVNTCGAVVRRYGGDLNQFTGDGIMALFGVPNALEDHARRACLAALDIQARSAHVDSTALRRAGMVLRLRIGLNSGLVIAGDVGSAPIAYTAMGGHVGMAQRMESVAGPGGIMLSESTARLVENDFLLGARQFVHIKGADEPVASRRLVSAVSRRSMDARRSPLIGRESETETLAGILHDALNRTGSVVTVQGPPGVGKTRLVQESVAAAVGREFEVFFTYCESHTREISFTVISRLLRAVFAIVGVEPTAARSMVRTATGDVDDQDLLLLDDLLGIRDPDVPLPEVSPDARRRRLVDLMTQVSLTRARPTVYVIEDVHWIDGVSESMLSEFAQAIVGAWATVLITFRPEYRGTMSRIAGAKAIALAPLGDVEVRQLVRGLLGTDPSVDGLVEVIVGRAAGIAFCAEEIVRDLAERGEIRGTVGDYRCVQKVDDIHVPATVQAAIGARIDRLDPLAKRTLNAAAVVGLRFRAGVVESLLGTAEFDPLVDAQLVDIVGDGGDAEYAFHHPLTQKVAYESQLKSARSELHRRSAVILQQTVSAATGEGAALIAAQYEAAGDLKDAFGWSMRAAEWFGPRDIRAARQSWQQAARIADDLHDVEQDSLAMRIQTRALLCGTAFRVGGDPESTGFEELRSLTSRANDKRSLAIGMAGYLNTLTFNSRHHESAETASELATLLESIGDPTMTVGLLYGAAQAKWEAGQAIESRRLAQRIIDLADGDLVMGNLVIGSPLAWAMSLRGASSMLLGQPGWRTDMERGIDMARTFDAATRMVAQLYKLSVAIPNGAVLPDSRDMSMTAESLEIAERSGDNAALAFSYMNRAVCLLYAPEDHGPRGFEALWTARELIVRDKLTFTLRRLSDIELARQRLKSGDPDGALALAGPVLDEQFTSGEMTFRGPATSVVVEALLRRGTPHDLETARAAIDRLSRVPTDVGFVLHRLPVLRLRALLARQTGAEVEYREHLTRYRQLSAECGFDGHIAEAAAMTEYD</sequence>
<dbReference type="InterPro" id="IPR029787">
    <property type="entry name" value="Nucleotide_cyclase"/>
</dbReference>
<dbReference type="CDD" id="cd07302">
    <property type="entry name" value="CHD"/>
    <property type="match status" value="1"/>
</dbReference>
<dbReference type="PANTHER" id="PTHR16305">
    <property type="entry name" value="TESTICULAR SOLUBLE ADENYLYL CYCLASE"/>
    <property type="match status" value="1"/>
</dbReference>
<keyword evidence="5" id="KW-1185">Reference proteome</keyword>
<dbReference type="SUPFAM" id="SSF52540">
    <property type="entry name" value="P-loop containing nucleoside triphosphate hydrolases"/>
    <property type="match status" value="1"/>
</dbReference>
<dbReference type="Pfam" id="PF00211">
    <property type="entry name" value="Guanylate_cyc"/>
    <property type="match status" value="1"/>
</dbReference>
<dbReference type="GO" id="GO:0035556">
    <property type="term" value="P:intracellular signal transduction"/>
    <property type="evidence" value="ECO:0007669"/>
    <property type="project" value="InterPro"/>
</dbReference>
<dbReference type="Proteomes" id="UP000466514">
    <property type="component" value="Chromosome"/>
</dbReference>
<evidence type="ECO:0000313" key="4">
    <source>
        <dbReference type="EMBL" id="BBX67842.1"/>
    </source>
</evidence>
<dbReference type="EMBL" id="AP022574">
    <property type="protein sequence ID" value="BBX67842.1"/>
    <property type="molecule type" value="Genomic_DNA"/>
</dbReference>
<dbReference type="Gene3D" id="3.40.50.300">
    <property type="entry name" value="P-loop containing nucleotide triphosphate hydrolases"/>
    <property type="match status" value="1"/>
</dbReference>
<proteinExistence type="predicted"/>
<keyword evidence="1" id="KW-0547">Nucleotide-binding</keyword>
<reference evidence="4 5" key="1">
    <citation type="journal article" date="2019" name="Emerg. Microbes Infect.">
        <title>Comprehensive subspecies identification of 175 nontuberculous mycobacteria species based on 7547 genomic profiles.</title>
        <authorList>
            <person name="Matsumoto Y."/>
            <person name="Kinjo T."/>
            <person name="Motooka D."/>
            <person name="Nabeya D."/>
            <person name="Jung N."/>
            <person name="Uechi K."/>
            <person name="Horii T."/>
            <person name="Iida T."/>
            <person name="Fujita J."/>
            <person name="Nakamura S."/>
        </authorList>
    </citation>
    <scope>NUCLEOTIDE SEQUENCE [LARGE SCALE GENOMIC DNA]</scope>
    <source>
        <strain evidence="4 5">JCM 13323</strain>
    </source>
</reference>
<dbReference type="GO" id="GO:0005737">
    <property type="term" value="C:cytoplasm"/>
    <property type="evidence" value="ECO:0007669"/>
    <property type="project" value="TreeGrafter"/>
</dbReference>
<dbReference type="GO" id="GO:0009190">
    <property type="term" value="P:cyclic nucleotide biosynthetic process"/>
    <property type="evidence" value="ECO:0007669"/>
    <property type="project" value="InterPro"/>
</dbReference>
<dbReference type="GO" id="GO:0004016">
    <property type="term" value="F:adenylate cyclase activity"/>
    <property type="evidence" value="ECO:0007669"/>
    <property type="project" value="UniProtKB-ARBA"/>
</dbReference>
<dbReference type="KEGG" id="mpsc:MPSYJ_13030"/>
<dbReference type="InterPro" id="IPR027417">
    <property type="entry name" value="P-loop_NTPase"/>
</dbReference>
<name>A0A7I7M7S5_9MYCO</name>
<dbReference type="InterPro" id="IPR041664">
    <property type="entry name" value="AAA_16"/>
</dbReference>
<dbReference type="InterPro" id="IPR001054">
    <property type="entry name" value="A/G_cyclase"/>
</dbReference>
<dbReference type="SMART" id="SM00044">
    <property type="entry name" value="CYCc"/>
    <property type="match status" value="1"/>
</dbReference>
<dbReference type="GO" id="GO:0005524">
    <property type="term" value="F:ATP binding"/>
    <property type="evidence" value="ECO:0007669"/>
    <property type="project" value="UniProtKB-KW"/>
</dbReference>
<dbReference type="PROSITE" id="PS50125">
    <property type="entry name" value="GUANYLATE_CYCLASE_2"/>
    <property type="match status" value="1"/>
</dbReference>